<dbReference type="InterPro" id="IPR003578">
    <property type="entry name" value="Small_GTPase_Rho"/>
</dbReference>
<evidence type="ECO:0000256" key="2">
    <source>
        <dbReference type="ARBA" id="ARBA00022741"/>
    </source>
</evidence>
<evidence type="ECO:0000256" key="1">
    <source>
        <dbReference type="ARBA" id="ARBA00010142"/>
    </source>
</evidence>
<dbReference type="GO" id="GO:0005525">
    <property type="term" value="F:GTP binding"/>
    <property type="evidence" value="ECO:0007669"/>
    <property type="project" value="UniProtKB-KW"/>
</dbReference>
<dbReference type="GO" id="GO:0007264">
    <property type="term" value="P:small GTPase-mediated signal transduction"/>
    <property type="evidence" value="ECO:0007669"/>
    <property type="project" value="InterPro"/>
</dbReference>
<dbReference type="NCBIfam" id="TIGR00231">
    <property type="entry name" value="small_GTP"/>
    <property type="match status" value="1"/>
</dbReference>
<dbReference type="PANTHER" id="PTHR24072">
    <property type="entry name" value="RHO FAMILY GTPASE"/>
    <property type="match status" value="1"/>
</dbReference>
<dbReference type="InterPro" id="IPR001806">
    <property type="entry name" value="Small_GTPase"/>
</dbReference>
<dbReference type="PROSITE" id="PS51420">
    <property type="entry name" value="RHO"/>
    <property type="match status" value="1"/>
</dbReference>
<proteinExistence type="inferred from homology"/>
<dbReference type="EMBL" id="LXWW01000288">
    <property type="protein sequence ID" value="OAO14120.1"/>
    <property type="molecule type" value="Genomic_DNA"/>
</dbReference>
<dbReference type="InterPro" id="IPR005225">
    <property type="entry name" value="Small_GTP-bd"/>
</dbReference>
<reference evidence="4 5" key="1">
    <citation type="submission" date="2016-05" db="EMBL/GenBank/DDBJ databases">
        <title>Nuclear genome of Blastocystis sp. subtype 1 NandII.</title>
        <authorList>
            <person name="Gentekaki E."/>
            <person name="Curtis B."/>
            <person name="Stairs C."/>
            <person name="Eme L."/>
            <person name="Herman E."/>
            <person name="Klimes V."/>
            <person name="Arias M.C."/>
            <person name="Elias M."/>
            <person name="Hilliou F."/>
            <person name="Klute M."/>
            <person name="Malik S.-B."/>
            <person name="Pightling A."/>
            <person name="Rachubinski R."/>
            <person name="Salas D."/>
            <person name="Schlacht A."/>
            <person name="Suga H."/>
            <person name="Archibald J."/>
            <person name="Ball S.G."/>
            <person name="Clark G."/>
            <person name="Dacks J."/>
            <person name="Van Der Giezen M."/>
            <person name="Tsaousis A."/>
            <person name="Roger A."/>
        </authorList>
    </citation>
    <scope>NUCLEOTIDE SEQUENCE [LARGE SCALE GENOMIC DNA]</scope>
    <source>
        <strain evidence="5">ATCC 50177 / NandII</strain>
    </source>
</reference>
<dbReference type="InterPro" id="IPR027417">
    <property type="entry name" value="P-loop_NTPase"/>
</dbReference>
<evidence type="ECO:0000256" key="3">
    <source>
        <dbReference type="ARBA" id="ARBA00023134"/>
    </source>
</evidence>
<keyword evidence="5" id="KW-1185">Reference proteome</keyword>
<comment type="similarity">
    <text evidence="1">Belongs to the small GTPase superfamily. Rho family.</text>
</comment>
<protein>
    <submittedName>
        <fullName evidence="4">Rac2 protein</fullName>
    </submittedName>
</protein>
<dbReference type="SMART" id="SM00174">
    <property type="entry name" value="RHO"/>
    <property type="match status" value="1"/>
</dbReference>
<dbReference type="PRINTS" id="PR00449">
    <property type="entry name" value="RASTRNSFRMNG"/>
</dbReference>
<dbReference type="PROSITE" id="PS51421">
    <property type="entry name" value="RAS"/>
    <property type="match status" value="1"/>
</dbReference>
<dbReference type="GO" id="GO:0003924">
    <property type="term" value="F:GTPase activity"/>
    <property type="evidence" value="ECO:0007669"/>
    <property type="project" value="InterPro"/>
</dbReference>
<dbReference type="OrthoDB" id="8830751at2759"/>
<evidence type="ECO:0000313" key="5">
    <source>
        <dbReference type="Proteomes" id="UP000078348"/>
    </source>
</evidence>
<name>A0A196SAP3_BLAHN</name>
<dbReference type="SUPFAM" id="SSF52540">
    <property type="entry name" value="P-loop containing nucleoside triphosphate hydrolases"/>
    <property type="match status" value="1"/>
</dbReference>
<dbReference type="Pfam" id="PF00071">
    <property type="entry name" value="Ras"/>
    <property type="match status" value="1"/>
</dbReference>
<organism evidence="4 5">
    <name type="scientific">Blastocystis sp. subtype 1 (strain ATCC 50177 / NandII)</name>
    <dbReference type="NCBI Taxonomy" id="478820"/>
    <lineage>
        <taxon>Eukaryota</taxon>
        <taxon>Sar</taxon>
        <taxon>Stramenopiles</taxon>
        <taxon>Bigyra</taxon>
        <taxon>Opalozoa</taxon>
        <taxon>Opalinata</taxon>
        <taxon>Blastocystidae</taxon>
        <taxon>Blastocystis</taxon>
    </lineage>
</organism>
<evidence type="ECO:0000313" key="4">
    <source>
        <dbReference type="EMBL" id="OAO14120.1"/>
    </source>
</evidence>
<dbReference type="STRING" id="478820.A0A196SAP3"/>
<dbReference type="CDD" id="cd00157">
    <property type="entry name" value="Rho"/>
    <property type="match status" value="1"/>
</dbReference>
<dbReference type="SMART" id="SM00173">
    <property type="entry name" value="RAS"/>
    <property type="match status" value="1"/>
</dbReference>
<sequence length="199" mass="22349">MAEQNSMKCVVVGDGAVGKTCLLISYSTDHFPEEYVPTVFDNYKVDVKVGDKTVSLELWDTAGQEAYDQLRPLSYPNTDIFLIAYSCVDRNSFLNCEKWYKELESYWEDKSRPVPLFLVGTKKDLITSEETMQKLKENNETVVSMQEAEEMAKKLNAGGCMQCSAKTQEGLKAVFDRAVNFVMEQRTAEAPSGGCCTIL</sequence>
<dbReference type="SMART" id="SM00175">
    <property type="entry name" value="RAB"/>
    <property type="match status" value="1"/>
</dbReference>
<dbReference type="AlphaFoldDB" id="A0A196SAP3"/>
<keyword evidence="2" id="KW-0547">Nucleotide-binding</keyword>
<keyword evidence="3" id="KW-0342">GTP-binding</keyword>
<accession>A0A196SAP3</accession>
<dbReference type="FunFam" id="3.40.50.300:FF:001179">
    <property type="entry name" value="Rho family GTPase"/>
    <property type="match status" value="1"/>
</dbReference>
<gene>
    <name evidence="4" type="ORF">AV274_4186</name>
</gene>
<dbReference type="Proteomes" id="UP000078348">
    <property type="component" value="Unassembled WGS sequence"/>
</dbReference>
<dbReference type="PROSITE" id="PS51419">
    <property type="entry name" value="RAB"/>
    <property type="match status" value="1"/>
</dbReference>
<dbReference type="Gene3D" id="3.40.50.300">
    <property type="entry name" value="P-loop containing nucleotide triphosphate hydrolases"/>
    <property type="match status" value="1"/>
</dbReference>
<comment type="caution">
    <text evidence="4">The sequence shown here is derived from an EMBL/GenBank/DDBJ whole genome shotgun (WGS) entry which is preliminary data.</text>
</comment>